<feature type="binding site" evidence="10">
    <location>
        <position position="46"/>
    </location>
    <ligand>
        <name>K(+)</name>
        <dbReference type="ChEBI" id="CHEBI:29103"/>
    </ligand>
</feature>
<evidence type="ECO:0000259" key="14">
    <source>
        <dbReference type="Pfam" id="PF02772"/>
    </source>
</evidence>
<dbReference type="KEGG" id="ock:EXM22_05480"/>
<feature type="domain" description="S-adenosylmethionine synthetase central" evidence="14">
    <location>
        <begin position="119"/>
        <end position="235"/>
    </location>
</feature>
<keyword evidence="8 10" id="KW-0460">Magnesium</keyword>
<accession>A0A5C1QJ30</accession>
<feature type="binding site" evidence="10">
    <location>
        <position position="243"/>
    </location>
    <ligand>
        <name>L-methionine</name>
        <dbReference type="ChEBI" id="CHEBI:57844"/>
        <note>ligand shared between two neighboring subunits</note>
    </ligand>
</feature>
<dbReference type="PROSITE" id="PS00376">
    <property type="entry name" value="ADOMET_SYNTHASE_1"/>
    <property type="match status" value="1"/>
</dbReference>
<dbReference type="InterPro" id="IPR022631">
    <property type="entry name" value="ADOMET_SYNTHASE_CS"/>
</dbReference>
<feature type="binding site" evidence="10">
    <location>
        <position position="266"/>
    </location>
    <ligand>
        <name>ATP</name>
        <dbReference type="ChEBI" id="CHEBI:30616"/>
        <note>ligand shared between two neighboring subunits</note>
    </ligand>
</feature>
<dbReference type="PIRSF" id="PIRSF000497">
    <property type="entry name" value="MAT"/>
    <property type="match status" value="1"/>
</dbReference>
<evidence type="ECO:0000256" key="10">
    <source>
        <dbReference type="HAMAP-Rule" id="MF_00086"/>
    </source>
</evidence>
<evidence type="ECO:0000256" key="1">
    <source>
        <dbReference type="ARBA" id="ARBA00005224"/>
    </source>
</evidence>
<evidence type="ECO:0000256" key="11">
    <source>
        <dbReference type="RuleBase" id="RU000542"/>
    </source>
</evidence>
<keyword evidence="6 10" id="KW-0547">Nucleotide-binding</keyword>
<comment type="cofactor">
    <cofactor evidence="10">
        <name>Mg(2+)</name>
        <dbReference type="ChEBI" id="CHEBI:18420"/>
    </cofactor>
    <text evidence="10">Binds 2 divalent ions per subunit.</text>
</comment>
<dbReference type="Pfam" id="PF02773">
    <property type="entry name" value="S-AdoMet_synt_C"/>
    <property type="match status" value="1"/>
</dbReference>
<comment type="catalytic activity">
    <reaction evidence="10">
        <text>L-methionine + ATP + H2O = S-adenosyl-L-methionine + phosphate + diphosphate</text>
        <dbReference type="Rhea" id="RHEA:21080"/>
        <dbReference type="ChEBI" id="CHEBI:15377"/>
        <dbReference type="ChEBI" id="CHEBI:30616"/>
        <dbReference type="ChEBI" id="CHEBI:33019"/>
        <dbReference type="ChEBI" id="CHEBI:43474"/>
        <dbReference type="ChEBI" id="CHEBI:57844"/>
        <dbReference type="ChEBI" id="CHEBI:59789"/>
        <dbReference type="EC" id="2.5.1.6"/>
    </reaction>
</comment>
<evidence type="ECO:0000256" key="6">
    <source>
        <dbReference type="ARBA" id="ARBA00022741"/>
    </source>
</evidence>
<reference evidence="16 17" key="1">
    <citation type="submission" date="2019-02" db="EMBL/GenBank/DDBJ databases">
        <title>Complete Genome Sequence and Methylome Analysis of free living Spirochaetas.</title>
        <authorList>
            <person name="Fomenkov A."/>
            <person name="Dubinina G."/>
            <person name="Leshcheva N."/>
            <person name="Mikheeva N."/>
            <person name="Grabovich M."/>
            <person name="Vincze T."/>
            <person name="Roberts R.J."/>
        </authorList>
    </citation>
    <scope>NUCLEOTIDE SEQUENCE [LARGE SCALE GENOMIC DNA]</scope>
    <source>
        <strain evidence="16 17">K2</strain>
    </source>
</reference>
<dbReference type="EC" id="2.5.1.6" evidence="10"/>
<dbReference type="GO" id="GO:0006730">
    <property type="term" value="P:one-carbon metabolic process"/>
    <property type="evidence" value="ECO:0007669"/>
    <property type="project" value="UniProtKB-KW"/>
</dbReference>
<keyword evidence="9 10" id="KW-0630">Potassium</keyword>
<evidence type="ECO:0000256" key="5">
    <source>
        <dbReference type="ARBA" id="ARBA00022723"/>
    </source>
</evidence>
<keyword evidence="4 10" id="KW-0808">Transferase</keyword>
<evidence type="ECO:0000256" key="3">
    <source>
        <dbReference type="ARBA" id="ARBA00022563"/>
    </source>
</evidence>
<dbReference type="Pfam" id="PF00438">
    <property type="entry name" value="S-AdoMet_synt_N"/>
    <property type="match status" value="1"/>
</dbReference>
<evidence type="ECO:0000313" key="16">
    <source>
        <dbReference type="EMBL" id="QEN07467.1"/>
    </source>
</evidence>
<keyword evidence="5 10" id="KW-0479">Metal-binding</keyword>
<comment type="pathway">
    <text evidence="1 10">Amino-acid biosynthesis; S-adenosyl-L-methionine biosynthesis; S-adenosyl-L-methionine from L-methionine: step 1/1.</text>
</comment>
<evidence type="ECO:0000259" key="13">
    <source>
        <dbReference type="Pfam" id="PF00438"/>
    </source>
</evidence>
<feature type="binding site" evidence="10">
    <location>
        <position position="270"/>
    </location>
    <ligand>
        <name>ATP</name>
        <dbReference type="ChEBI" id="CHEBI:30616"/>
        <note>ligand shared between two neighboring subunits</note>
    </ligand>
</feature>
<evidence type="ECO:0000256" key="2">
    <source>
        <dbReference type="ARBA" id="ARBA00009685"/>
    </source>
</evidence>
<feature type="binding site" evidence="10">
    <location>
        <position position="243"/>
    </location>
    <ligand>
        <name>ATP</name>
        <dbReference type="ChEBI" id="CHEBI:30616"/>
        <note>ligand shared between two neighboring subunits</note>
    </ligand>
</feature>
<feature type="binding site" description="in other chain" evidence="10">
    <location>
        <position position="102"/>
    </location>
    <ligand>
        <name>L-methionine</name>
        <dbReference type="ChEBI" id="CHEBI:57844"/>
        <note>ligand shared between two neighboring subunits</note>
    </ligand>
</feature>
<organism evidence="16 17">
    <name type="scientific">Oceanispirochaeta crateris</name>
    <dbReference type="NCBI Taxonomy" id="2518645"/>
    <lineage>
        <taxon>Bacteria</taxon>
        <taxon>Pseudomonadati</taxon>
        <taxon>Spirochaetota</taxon>
        <taxon>Spirochaetia</taxon>
        <taxon>Spirochaetales</taxon>
        <taxon>Spirochaetaceae</taxon>
        <taxon>Oceanispirochaeta</taxon>
    </lineage>
</organism>
<evidence type="ECO:0000256" key="9">
    <source>
        <dbReference type="ARBA" id="ARBA00022958"/>
    </source>
</evidence>
<dbReference type="PROSITE" id="PS00377">
    <property type="entry name" value="ADOMET_SYNTHASE_2"/>
    <property type="match status" value="1"/>
</dbReference>
<keyword evidence="7 10" id="KW-0067">ATP-binding</keyword>
<dbReference type="InterPro" id="IPR002133">
    <property type="entry name" value="S-AdoMet_synthetase"/>
</dbReference>
<feature type="binding site" description="in other chain" evidence="10">
    <location>
        <position position="274"/>
    </location>
    <ligand>
        <name>L-methionine</name>
        <dbReference type="ChEBI" id="CHEBI:57844"/>
        <note>ligand shared between two neighboring subunits</note>
    </ligand>
</feature>
<dbReference type="GO" id="GO:0006556">
    <property type="term" value="P:S-adenosylmethionine biosynthetic process"/>
    <property type="evidence" value="ECO:0007669"/>
    <property type="project" value="UniProtKB-UniRule"/>
</dbReference>
<evidence type="ECO:0000256" key="4">
    <source>
        <dbReference type="ARBA" id="ARBA00022679"/>
    </source>
</evidence>
<feature type="region of interest" description="Flexible loop" evidence="10">
    <location>
        <begin position="102"/>
        <end position="112"/>
    </location>
</feature>
<dbReference type="OrthoDB" id="9801686at2"/>
<evidence type="ECO:0000256" key="8">
    <source>
        <dbReference type="ARBA" id="ARBA00022842"/>
    </source>
</evidence>
<feature type="binding site" evidence="10">
    <location>
        <position position="20"/>
    </location>
    <ligand>
        <name>Mg(2+)</name>
        <dbReference type="ChEBI" id="CHEBI:18420"/>
    </ligand>
</feature>
<feature type="domain" description="S-adenosylmethionine synthetase C-terminal" evidence="15">
    <location>
        <begin position="237"/>
        <end position="373"/>
    </location>
</feature>
<comment type="function">
    <text evidence="10">Catalyzes the formation of S-adenosylmethionine (AdoMet) from methionine and ATP. The overall synthetic reaction is composed of two sequential steps, AdoMet formation and the subsequent tripolyphosphate hydrolysis which occurs prior to release of AdoMet from the enzyme.</text>
</comment>
<dbReference type="GO" id="GO:0005737">
    <property type="term" value="C:cytoplasm"/>
    <property type="evidence" value="ECO:0007669"/>
    <property type="project" value="UniProtKB-SubCell"/>
</dbReference>
<feature type="binding site" description="in other chain" evidence="10">
    <location>
        <begin position="249"/>
        <end position="250"/>
    </location>
    <ligand>
        <name>ATP</name>
        <dbReference type="ChEBI" id="CHEBI:30616"/>
        <note>ligand shared between two neighboring subunits</note>
    </ligand>
</feature>
<dbReference type="EMBL" id="CP036150">
    <property type="protein sequence ID" value="QEN07467.1"/>
    <property type="molecule type" value="Genomic_DNA"/>
</dbReference>
<keyword evidence="3 10" id="KW-0554">One-carbon metabolism</keyword>
<dbReference type="Gene3D" id="3.30.300.10">
    <property type="match status" value="3"/>
</dbReference>
<feature type="domain" description="S-adenosylmethionine synthetase N-terminal" evidence="13">
    <location>
        <begin position="7"/>
        <end position="103"/>
    </location>
</feature>
<dbReference type="Pfam" id="PF02772">
    <property type="entry name" value="S-AdoMet_synt_M"/>
    <property type="match status" value="1"/>
</dbReference>
<keyword evidence="10" id="KW-0963">Cytoplasm</keyword>
<dbReference type="InterPro" id="IPR022629">
    <property type="entry name" value="S-AdoMet_synt_central"/>
</dbReference>
<comment type="cofactor">
    <cofactor evidence="10">
        <name>K(+)</name>
        <dbReference type="ChEBI" id="CHEBI:29103"/>
    </cofactor>
    <text evidence="10">Binds 1 potassium ion per subunit.</text>
</comment>
<dbReference type="GO" id="GO:0000287">
    <property type="term" value="F:magnesium ion binding"/>
    <property type="evidence" value="ECO:0007669"/>
    <property type="project" value="UniProtKB-UniRule"/>
</dbReference>
<keyword evidence="17" id="KW-1185">Reference proteome</keyword>
<dbReference type="HAMAP" id="MF_00086">
    <property type="entry name" value="S_AdoMet_synth1"/>
    <property type="match status" value="1"/>
</dbReference>
<evidence type="ECO:0000259" key="15">
    <source>
        <dbReference type="Pfam" id="PF02773"/>
    </source>
</evidence>
<feature type="binding site" description="in other chain" evidence="10">
    <location>
        <begin position="169"/>
        <end position="171"/>
    </location>
    <ligand>
        <name>ATP</name>
        <dbReference type="ChEBI" id="CHEBI:30616"/>
        <note>ligand shared between two neighboring subunits</note>
    </ligand>
</feature>
<feature type="binding site" description="in other chain" evidence="10">
    <location>
        <position position="18"/>
    </location>
    <ligand>
        <name>ATP</name>
        <dbReference type="ChEBI" id="CHEBI:30616"/>
        <note>ligand shared between two neighboring subunits</note>
    </ligand>
</feature>
<dbReference type="Proteomes" id="UP000324209">
    <property type="component" value="Chromosome"/>
</dbReference>
<protein>
    <recommendedName>
        <fullName evidence="10">S-adenosylmethionine synthase</fullName>
        <shortName evidence="10">AdoMet synthase</shortName>
        <ecNumber evidence="10">2.5.1.6</ecNumber>
    </recommendedName>
    <alternativeName>
        <fullName evidence="10">MAT</fullName>
    </alternativeName>
    <alternativeName>
        <fullName evidence="10">Methionine adenosyltransferase</fullName>
    </alternativeName>
</protein>
<dbReference type="AlphaFoldDB" id="A0A5C1QJ30"/>
<gene>
    <name evidence="10" type="primary">metK</name>
    <name evidence="16" type="ORF">EXM22_05480</name>
</gene>
<dbReference type="PANTHER" id="PTHR11964">
    <property type="entry name" value="S-ADENOSYLMETHIONINE SYNTHETASE"/>
    <property type="match status" value="1"/>
</dbReference>
<evidence type="ECO:0000256" key="7">
    <source>
        <dbReference type="ARBA" id="ARBA00022840"/>
    </source>
</evidence>
<dbReference type="GO" id="GO:0005524">
    <property type="term" value="F:ATP binding"/>
    <property type="evidence" value="ECO:0007669"/>
    <property type="project" value="UniProtKB-UniRule"/>
</dbReference>
<dbReference type="NCBIfam" id="TIGR01034">
    <property type="entry name" value="metK"/>
    <property type="match status" value="1"/>
</dbReference>
<dbReference type="FunFam" id="3.30.300.10:FF:000003">
    <property type="entry name" value="S-adenosylmethionine synthase"/>
    <property type="match status" value="1"/>
</dbReference>
<comment type="similarity">
    <text evidence="2 10 12">Belongs to the AdoMet synthase family.</text>
</comment>
<comment type="subunit">
    <text evidence="10">Homotetramer; dimer of dimers.</text>
</comment>
<dbReference type="InterPro" id="IPR022630">
    <property type="entry name" value="S-AdoMet_synt_C"/>
</dbReference>
<dbReference type="RefSeq" id="WP_149485547.1">
    <property type="nucleotide sequence ID" value="NZ_CP036150.1"/>
</dbReference>
<evidence type="ECO:0000313" key="17">
    <source>
        <dbReference type="Proteomes" id="UP000324209"/>
    </source>
</evidence>
<dbReference type="SUPFAM" id="SSF55973">
    <property type="entry name" value="S-adenosylmethionine synthetase"/>
    <property type="match status" value="3"/>
</dbReference>
<dbReference type="CDD" id="cd18079">
    <property type="entry name" value="S-AdoMet_synt"/>
    <property type="match status" value="1"/>
</dbReference>
<feature type="binding site" description="in other chain" evidence="10">
    <location>
        <position position="59"/>
    </location>
    <ligand>
        <name>L-methionine</name>
        <dbReference type="ChEBI" id="CHEBI:57844"/>
        <note>ligand shared between two neighboring subunits</note>
    </ligand>
</feature>
<sequence>MNFRKTYQFTSESVGEGHPDKVCDLISDAVLDKALEQDKESRVACECFASTGMILVGGEITTSGYIDFIQVARDTLRDIGYDDPNYGIDYHSFSVLSAIKPQSTDISQGVTAGQGLHKEQGAGDQGLMFGYACRDTEELMPAPIQFSHQIMKKASEVRKNKTLDFLRPDGKCQVTVDYLDGKPSHISTIVLSHQHNEIAHSIIEEGLIEEVIKKAIPGDLLTKDTLFHINPTGNFVIGGPEGDAGLTGRKIIVDTYGGAAAHGGGAFSGKDPSKVDRSAAYLTRYIAKNLVAAGYADRCQVQLAYAIGIAEPVSLYVDTFGSGTMDESRIEEIVRKEFDLTPSGIISQFDLKRPIYYPTAAYGHFGRSEFPWENLNRIEDLKKYK</sequence>
<dbReference type="UniPathway" id="UPA00315">
    <property type="reaction ID" value="UER00080"/>
</dbReference>
<proteinExistence type="inferred from homology"/>
<dbReference type="InterPro" id="IPR022636">
    <property type="entry name" value="S-AdoMet_synthetase_sfam"/>
</dbReference>
<dbReference type="GO" id="GO:0004478">
    <property type="term" value="F:methionine adenosyltransferase activity"/>
    <property type="evidence" value="ECO:0007669"/>
    <property type="project" value="UniProtKB-UniRule"/>
</dbReference>
<dbReference type="InterPro" id="IPR022628">
    <property type="entry name" value="S-AdoMet_synt_N"/>
</dbReference>
<name>A0A5C1QJ30_9SPIO</name>
<comment type="subcellular location">
    <subcellularLocation>
        <location evidence="10 11">Cytoplasm</location>
    </subcellularLocation>
</comment>
<evidence type="ECO:0000256" key="12">
    <source>
        <dbReference type="RuleBase" id="RU004462"/>
    </source>
</evidence>
<comment type="caution">
    <text evidence="10">Lacks conserved residue(s) required for the propagation of feature annotation.</text>
</comment>